<comment type="similarity">
    <text evidence="4 17">Belongs to the MurCDEF family.</text>
</comment>
<keyword evidence="10 17" id="KW-0067">ATP-binding</keyword>
<proteinExistence type="inferred from homology"/>
<evidence type="ECO:0000256" key="14">
    <source>
        <dbReference type="ARBA" id="ARBA00030398"/>
    </source>
</evidence>
<evidence type="ECO:0000256" key="9">
    <source>
        <dbReference type="ARBA" id="ARBA00022741"/>
    </source>
</evidence>
<dbReference type="GO" id="GO:0071555">
    <property type="term" value="P:cell wall organization"/>
    <property type="evidence" value="ECO:0007669"/>
    <property type="project" value="UniProtKB-KW"/>
</dbReference>
<dbReference type="HAMAP" id="MF_00639">
    <property type="entry name" value="MurD"/>
    <property type="match status" value="1"/>
</dbReference>
<keyword evidence="12 17" id="KW-0573">Peptidoglycan synthesis</keyword>
<gene>
    <name evidence="17 21" type="primary">murD</name>
    <name evidence="21" type="ORF">H9809_10100</name>
</gene>
<dbReference type="Pfam" id="PF08245">
    <property type="entry name" value="Mur_ligase_M"/>
    <property type="match status" value="1"/>
</dbReference>
<evidence type="ECO:0000256" key="5">
    <source>
        <dbReference type="ARBA" id="ARBA00012212"/>
    </source>
</evidence>
<comment type="pathway">
    <text evidence="3 17 18">Cell wall biogenesis; peptidoglycan biosynthesis.</text>
</comment>
<evidence type="ECO:0000313" key="21">
    <source>
        <dbReference type="EMBL" id="HIZ66234.1"/>
    </source>
</evidence>
<evidence type="ECO:0000256" key="3">
    <source>
        <dbReference type="ARBA" id="ARBA00004752"/>
    </source>
</evidence>
<dbReference type="GO" id="GO:0008764">
    <property type="term" value="F:UDP-N-acetylmuramoylalanine-D-glutamate ligase activity"/>
    <property type="evidence" value="ECO:0007669"/>
    <property type="project" value="UniProtKB-UniRule"/>
</dbReference>
<dbReference type="AlphaFoldDB" id="A0A9D2JUC2"/>
<evidence type="ECO:0000313" key="22">
    <source>
        <dbReference type="Proteomes" id="UP000824056"/>
    </source>
</evidence>
<evidence type="ECO:0000259" key="19">
    <source>
        <dbReference type="Pfam" id="PF02875"/>
    </source>
</evidence>
<evidence type="ECO:0000256" key="15">
    <source>
        <dbReference type="ARBA" id="ARBA00032324"/>
    </source>
</evidence>
<evidence type="ECO:0000256" key="8">
    <source>
        <dbReference type="ARBA" id="ARBA00022598"/>
    </source>
</evidence>
<feature type="domain" description="Mur ligase central" evidence="20">
    <location>
        <begin position="119"/>
        <end position="297"/>
    </location>
</feature>
<dbReference type="Gene3D" id="3.90.190.20">
    <property type="entry name" value="Mur ligase, C-terminal domain"/>
    <property type="match status" value="1"/>
</dbReference>
<dbReference type="GO" id="GO:0009252">
    <property type="term" value="P:peptidoglycan biosynthetic process"/>
    <property type="evidence" value="ECO:0007669"/>
    <property type="project" value="UniProtKB-UniRule"/>
</dbReference>
<dbReference type="Gene3D" id="3.40.50.720">
    <property type="entry name" value="NAD(P)-binding Rossmann-like Domain"/>
    <property type="match status" value="1"/>
</dbReference>
<dbReference type="GO" id="GO:0005524">
    <property type="term" value="F:ATP binding"/>
    <property type="evidence" value="ECO:0007669"/>
    <property type="project" value="UniProtKB-UniRule"/>
</dbReference>
<dbReference type="GO" id="GO:0005737">
    <property type="term" value="C:cytoplasm"/>
    <property type="evidence" value="ECO:0007669"/>
    <property type="project" value="UniProtKB-SubCell"/>
</dbReference>
<comment type="function">
    <text evidence="1 17 18">Cell wall formation. Catalyzes the addition of glutamate to the nucleotide precursor UDP-N-acetylmuramoyl-L-alanine (UMA).</text>
</comment>
<feature type="binding site" evidence="17">
    <location>
        <begin position="121"/>
        <end position="127"/>
    </location>
    <ligand>
        <name>ATP</name>
        <dbReference type="ChEBI" id="CHEBI:30616"/>
    </ligand>
</feature>
<organism evidence="21 22">
    <name type="scientific">Candidatus Blautia pullicola</name>
    <dbReference type="NCBI Taxonomy" id="2838498"/>
    <lineage>
        <taxon>Bacteria</taxon>
        <taxon>Bacillati</taxon>
        <taxon>Bacillota</taxon>
        <taxon>Clostridia</taxon>
        <taxon>Lachnospirales</taxon>
        <taxon>Lachnospiraceae</taxon>
        <taxon>Blautia</taxon>
    </lineage>
</organism>
<dbReference type="GO" id="GO:0008360">
    <property type="term" value="P:regulation of cell shape"/>
    <property type="evidence" value="ECO:0007669"/>
    <property type="project" value="UniProtKB-KW"/>
</dbReference>
<protein>
    <recommendedName>
        <fullName evidence="6 17">UDP-N-acetylmuramoylalanine--D-glutamate ligase</fullName>
        <ecNumber evidence="5 17">6.3.2.9</ecNumber>
    </recommendedName>
    <alternativeName>
        <fullName evidence="15 17">D-glutamic acid-adding enzyme</fullName>
    </alternativeName>
    <alternativeName>
        <fullName evidence="14 17">UDP-N-acetylmuramoyl-L-alanyl-D-glutamate synthetase</fullName>
    </alternativeName>
</protein>
<evidence type="ECO:0000256" key="16">
    <source>
        <dbReference type="ARBA" id="ARBA00047632"/>
    </source>
</evidence>
<feature type="domain" description="Mur ligase C-terminal" evidence="19">
    <location>
        <begin position="319"/>
        <end position="433"/>
    </location>
</feature>
<dbReference type="SUPFAM" id="SSF53623">
    <property type="entry name" value="MurD-like peptide ligases, catalytic domain"/>
    <property type="match status" value="1"/>
</dbReference>
<reference evidence="21" key="2">
    <citation type="submission" date="2021-04" db="EMBL/GenBank/DDBJ databases">
        <authorList>
            <person name="Gilroy R."/>
        </authorList>
    </citation>
    <scope>NUCLEOTIDE SEQUENCE</scope>
    <source>
        <strain evidence="21">1068</strain>
    </source>
</reference>
<keyword evidence="17 18" id="KW-0131">Cell cycle</keyword>
<dbReference type="PANTHER" id="PTHR43692">
    <property type="entry name" value="UDP-N-ACETYLMURAMOYLALANINE--D-GLUTAMATE LIGASE"/>
    <property type="match status" value="1"/>
</dbReference>
<dbReference type="InterPro" id="IPR036615">
    <property type="entry name" value="Mur_ligase_C_dom_sf"/>
</dbReference>
<evidence type="ECO:0000256" key="10">
    <source>
        <dbReference type="ARBA" id="ARBA00022840"/>
    </source>
</evidence>
<dbReference type="Pfam" id="PF21799">
    <property type="entry name" value="MurD-like_N"/>
    <property type="match status" value="1"/>
</dbReference>
<keyword evidence="9 17" id="KW-0547">Nucleotide-binding</keyword>
<evidence type="ECO:0000256" key="11">
    <source>
        <dbReference type="ARBA" id="ARBA00022960"/>
    </source>
</evidence>
<evidence type="ECO:0000256" key="1">
    <source>
        <dbReference type="ARBA" id="ARBA00002734"/>
    </source>
</evidence>
<keyword evidence="8 17" id="KW-0436">Ligase</keyword>
<comment type="subcellular location">
    <subcellularLocation>
        <location evidence="2 17 18">Cytoplasm</location>
    </subcellularLocation>
</comment>
<comment type="catalytic activity">
    <reaction evidence="16 17 18">
        <text>UDP-N-acetyl-alpha-D-muramoyl-L-alanine + D-glutamate + ATP = UDP-N-acetyl-alpha-D-muramoyl-L-alanyl-D-glutamate + ADP + phosphate + H(+)</text>
        <dbReference type="Rhea" id="RHEA:16429"/>
        <dbReference type="ChEBI" id="CHEBI:15378"/>
        <dbReference type="ChEBI" id="CHEBI:29986"/>
        <dbReference type="ChEBI" id="CHEBI:30616"/>
        <dbReference type="ChEBI" id="CHEBI:43474"/>
        <dbReference type="ChEBI" id="CHEBI:83898"/>
        <dbReference type="ChEBI" id="CHEBI:83900"/>
        <dbReference type="ChEBI" id="CHEBI:456216"/>
        <dbReference type="EC" id="6.3.2.9"/>
    </reaction>
</comment>
<dbReference type="NCBIfam" id="TIGR01087">
    <property type="entry name" value="murD"/>
    <property type="match status" value="1"/>
</dbReference>
<keyword evidence="17 18" id="KW-0132">Cell division</keyword>
<evidence type="ECO:0000259" key="20">
    <source>
        <dbReference type="Pfam" id="PF08245"/>
    </source>
</evidence>
<keyword evidence="11 17" id="KW-0133">Cell shape</keyword>
<dbReference type="InterPro" id="IPR036565">
    <property type="entry name" value="Mur-like_cat_sf"/>
</dbReference>
<evidence type="ECO:0000256" key="12">
    <source>
        <dbReference type="ARBA" id="ARBA00022984"/>
    </source>
</evidence>
<dbReference type="Proteomes" id="UP000824056">
    <property type="component" value="Unassembled WGS sequence"/>
</dbReference>
<evidence type="ECO:0000256" key="17">
    <source>
        <dbReference type="HAMAP-Rule" id="MF_00639"/>
    </source>
</evidence>
<dbReference type="InterPro" id="IPR005762">
    <property type="entry name" value="MurD"/>
</dbReference>
<dbReference type="InterPro" id="IPR013221">
    <property type="entry name" value="Mur_ligase_cen"/>
</dbReference>
<keyword evidence="13 17" id="KW-0961">Cell wall biogenesis/degradation</keyword>
<dbReference type="GO" id="GO:0051301">
    <property type="term" value="P:cell division"/>
    <property type="evidence" value="ECO:0007669"/>
    <property type="project" value="UniProtKB-KW"/>
</dbReference>
<dbReference type="Pfam" id="PF02875">
    <property type="entry name" value="Mur_ligase_C"/>
    <property type="match status" value="1"/>
</dbReference>
<keyword evidence="7 17" id="KW-0963">Cytoplasm</keyword>
<sequence>MELHRKELEGKKVLVFGCGISGIGAVKLLEAVHAQVVLYDGNQKLQEEEIRKRLSPESRCRIVLGELIEELAASLDLAVMSPGVPLDIPPVERMRAAGVPVWGEVELAYHIGAGTVLAITGTNGKTTTTALLGEIMKAHSPSVFVVGNIGNPYTEAALSMEEDSYTVAEISSFQLETTHTFAPKVSAILNITEDHLNRHHTMEEYIRVKELITANQGQEDFCILNYEDQVLREFAAKCPARVVFFSSERRLEEGIFLEGDKIILRLNGREQEVVRTGELKLLGKHNFENVMAAGAMAYCAGVPLETIRSAVMKFKAVPHRIEFVEEIKGVAYYNDSKGTNPDAAIKGIQAMNRPTLLIGGGYDKESSYEEWIQSFEGKVRYLVLIGQTREKIREAAHACGFEHTILADSLKEAVEICAQKAREGDAVLLSPACASWGQFDNYEQRGDMFKKYVRELESR</sequence>
<dbReference type="EC" id="6.3.2.9" evidence="5 17"/>
<name>A0A9D2JUC2_9FIRM</name>
<evidence type="ECO:0000256" key="6">
    <source>
        <dbReference type="ARBA" id="ARBA00015655"/>
    </source>
</evidence>
<dbReference type="PANTHER" id="PTHR43692:SF1">
    <property type="entry name" value="UDP-N-ACETYLMURAMOYLALANINE--D-GLUTAMATE LIGASE"/>
    <property type="match status" value="1"/>
</dbReference>
<evidence type="ECO:0000256" key="7">
    <source>
        <dbReference type="ARBA" id="ARBA00022490"/>
    </source>
</evidence>
<reference evidence="21" key="1">
    <citation type="journal article" date="2021" name="PeerJ">
        <title>Extensive microbial diversity within the chicken gut microbiome revealed by metagenomics and culture.</title>
        <authorList>
            <person name="Gilroy R."/>
            <person name="Ravi A."/>
            <person name="Getino M."/>
            <person name="Pursley I."/>
            <person name="Horton D.L."/>
            <person name="Alikhan N.F."/>
            <person name="Baker D."/>
            <person name="Gharbi K."/>
            <person name="Hall N."/>
            <person name="Watson M."/>
            <person name="Adriaenssens E.M."/>
            <person name="Foster-Nyarko E."/>
            <person name="Jarju S."/>
            <person name="Secka A."/>
            <person name="Antonio M."/>
            <person name="Oren A."/>
            <person name="Chaudhuri R.R."/>
            <person name="La Ragione R."/>
            <person name="Hildebrand F."/>
            <person name="Pallen M.J."/>
        </authorList>
    </citation>
    <scope>NUCLEOTIDE SEQUENCE</scope>
    <source>
        <strain evidence="21">1068</strain>
    </source>
</reference>
<evidence type="ECO:0000256" key="4">
    <source>
        <dbReference type="ARBA" id="ARBA00010416"/>
    </source>
</evidence>
<comment type="caution">
    <text evidence="21">The sequence shown here is derived from an EMBL/GenBank/DDBJ whole genome shotgun (WGS) entry which is preliminary data.</text>
</comment>
<evidence type="ECO:0000256" key="13">
    <source>
        <dbReference type="ARBA" id="ARBA00023316"/>
    </source>
</evidence>
<accession>A0A9D2JUC2</accession>
<dbReference type="SUPFAM" id="SSF53244">
    <property type="entry name" value="MurD-like peptide ligases, peptide-binding domain"/>
    <property type="match status" value="1"/>
</dbReference>
<dbReference type="EMBL" id="DXBG01000237">
    <property type="protein sequence ID" value="HIZ66234.1"/>
    <property type="molecule type" value="Genomic_DNA"/>
</dbReference>
<evidence type="ECO:0000256" key="18">
    <source>
        <dbReference type="RuleBase" id="RU003664"/>
    </source>
</evidence>
<dbReference type="InterPro" id="IPR004101">
    <property type="entry name" value="Mur_ligase_C"/>
</dbReference>
<dbReference type="SUPFAM" id="SSF51984">
    <property type="entry name" value="MurCD N-terminal domain"/>
    <property type="match status" value="1"/>
</dbReference>
<evidence type="ECO:0000256" key="2">
    <source>
        <dbReference type="ARBA" id="ARBA00004496"/>
    </source>
</evidence>
<dbReference type="Gene3D" id="3.40.1190.10">
    <property type="entry name" value="Mur-like, catalytic domain"/>
    <property type="match status" value="1"/>
</dbReference>